<comment type="caution">
    <text evidence="1">The sequence shown here is derived from an EMBL/GenBank/DDBJ whole genome shotgun (WGS) entry which is preliminary data.</text>
</comment>
<dbReference type="AlphaFoldDB" id="A0A9N9PM84"/>
<dbReference type="Proteomes" id="UP000789759">
    <property type="component" value="Unassembled WGS sequence"/>
</dbReference>
<accession>A0A9N9PM84</accession>
<name>A0A9N9PM84_9GLOM</name>
<evidence type="ECO:0000313" key="2">
    <source>
        <dbReference type="Proteomes" id="UP000789759"/>
    </source>
</evidence>
<gene>
    <name evidence="1" type="ORF">CPELLU_LOCUS20835</name>
</gene>
<keyword evidence="2" id="KW-1185">Reference proteome</keyword>
<proteinExistence type="predicted"/>
<organism evidence="1 2">
    <name type="scientific">Cetraspora pellucida</name>
    <dbReference type="NCBI Taxonomy" id="1433469"/>
    <lineage>
        <taxon>Eukaryota</taxon>
        <taxon>Fungi</taxon>
        <taxon>Fungi incertae sedis</taxon>
        <taxon>Mucoromycota</taxon>
        <taxon>Glomeromycotina</taxon>
        <taxon>Glomeromycetes</taxon>
        <taxon>Diversisporales</taxon>
        <taxon>Gigasporaceae</taxon>
        <taxon>Cetraspora</taxon>
    </lineage>
</organism>
<reference evidence="1" key="1">
    <citation type="submission" date="2021-06" db="EMBL/GenBank/DDBJ databases">
        <authorList>
            <person name="Kallberg Y."/>
            <person name="Tangrot J."/>
            <person name="Rosling A."/>
        </authorList>
    </citation>
    <scope>NUCLEOTIDE SEQUENCE</scope>
    <source>
        <strain evidence="1">FL966</strain>
    </source>
</reference>
<feature type="non-terminal residue" evidence="1">
    <location>
        <position position="1"/>
    </location>
</feature>
<protein>
    <submittedName>
        <fullName evidence="1">14860_t:CDS:1</fullName>
    </submittedName>
</protein>
<sequence length="50" mass="5855">ERSLIDLNKALEVSSDDKIIFAHRSDVYHILERHEALEDLNVLLKTDSYE</sequence>
<dbReference type="EMBL" id="CAJVQA010068233">
    <property type="protein sequence ID" value="CAG8832381.1"/>
    <property type="molecule type" value="Genomic_DNA"/>
</dbReference>
<evidence type="ECO:0000313" key="1">
    <source>
        <dbReference type="EMBL" id="CAG8832381.1"/>
    </source>
</evidence>
<feature type="non-terminal residue" evidence="1">
    <location>
        <position position="50"/>
    </location>
</feature>